<dbReference type="PANTHER" id="PTHR30563:SF0">
    <property type="entry name" value="DNA RECOMBINATION PROTEIN RMUC"/>
    <property type="match status" value="1"/>
</dbReference>
<organism evidence="7 8">
    <name type="scientific">Gallibacterium salpingitidis</name>
    <dbReference type="NCBI Taxonomy" id="505341"/>
    <lineage>
        <taxon>Bacteria</taxon>
        <taxon>Pseudomonadati</taxon>
        <taxon>Pseudomonadota</taxon>
        <taxon>Gammaproteobacteria</taxon>
        <taxon>Pasteurellales</taxon>
        <taxon>Pasteurellaceae</taxon>
        <taxon>Gallibacterium</taxon>
    </lineage>
</organism>
<proteinExistence type="inferred from homology"/>
<evidence type="ECO:0000256" key="3">
    <source>
        <dbReference type="ARBA" id="ARBA00023054"/>
    </source>
</evidence>
<comment type="similarity">
    <text evidence="2">Belongs to the RmuC family.</text>
</comment>
<dbReference type="InterPro" id="IPR003798">
    <property type="entry name" value="DNA_recombination_RmuC"/>
</dbReference>
<protein>
    <submittedName>
        <fullName evidence="7">Recombinase RmuC</fullName>
    </submittedName>
</protein>
<evidence type="ECO:0000256" key="2">
    <source>
        <dbReference type="ARBA" id="ARBA00009840"/>
    </source>
</evidence>
<dbReference type="PANTHER" id="PTHR30563">
    <property type="entry name" value="DNA RECOMBINATION PROTEIN RMUC"/>
    <property type="match status" value="1"/>
</dbReference>
<keyword evidence="4" id="KW-0233">DNA recombination</keyword>
<name>A0A1A7NX57_9PAST</name>
<reference evidence="7 8" key="1">
    <citation type="submission" date="2014-11" db="EMBL/GenBank/DDBJ databases">
        <title>Pan-genome of Gallibacterium spp.</title>
        <authorList>
            <person name="Kudirkiene E."/>
            <person name="Bojesen A.M."/>
        </authorList>
    </citation>
    <scope>NUCLEOTIDE SEQUENCE [LARGE SCALE GENOMIC DNA]</scope>
    <source>
        <strain evidence="7 8">F150</strain>
    </source>
</reference>
<dbReference type="AlphaFoldDB" id="A0A1A7NX57"/>
<dbReference type="GO" id="GO:0006310">
    <property type="term" value="P:DNA recombination"/>
    <property type="evidence" value="ECO:0007669"/>
    <property type="project" value="UniProtKB-KW"/>
</dbReference>
<feature type="coiled-coil region" evidence="5">
    <location>
        <begin position="37"/>
        <end position="201"/>
    </location>
</feature>
<dbReference type="RefSeq" id="WP_066107569.1">
    <property type="nucleotide sequence ID" value="NZ_JTJL01000027.1"/>
</dbReference>
<gene>
    <name evidence="7" type="ORF">QS62_06330</name>
</gene>
<evidence type="ECO:0000256" key="6">
    <source>
        <dbReference type="SAM" id="Phobius"/>
    </source>
</evidence>
<dbReference type="Proteomes" id="UP000092649">
    <property type="component" value="Unassembled WGS sequence"/>
</dbReference>
<dbReference type="Pfam" id="PF02646">
    <property type="entry name" value="RmuC"/>
    <property type="match status" value="1"/>
</dbReference>
<accession>A0A1A7NX57</accession>
<sequence length="528" mass="60356">MEIGVYLAIAVLAAICLVLLIVNIQRKKAVEFFQSQYHKTADEYNALLQKTERLNEQYQLTLQEKIRLNAEKQGIEALLQDKNVQKHNVDNELQVLQNKQQQLVSEMTNLRENFGQVSAKAEKLLQDLNYTQQQIGKKEELIAEYQQRITDLSQQLATLETSLTQKEQHFAEQKQLLEDNKKQLTLEFQQLANQILEEKSRSFSQTNQSTLDSLLKPFKEQIDGFQKRVNEVHSETLKGNASLEAELKKVLEIGLNMSKEANNLTNALKGQKKVLGNWGEMQLERALQSAGLVANEHYVTQAHFKDKEGNHRYPDFLIKLPDEQHIVIDCKVSLVAYEKAVSATDDTQMNLHLQEHIQAIKQHIKSLSEKDYSHLDGIQSPDFVLMFIPIEPAYIEALKQDPNLFNSAYEKNIILVSYTTLMPILRTVANLWRIEKGNREAQEISEKAGDIYNQVCLVAERLQKLGNNLSSVMKQYNDTVTSFSGQRGLFGKVERFQALSTKTNKTLPQLENLTADLDVSRLNDITGE</sequence>
<evidence type="ECO:0000256" key="4">
    <source>
        <dbReference type="ARBA" id="ARBA00023172"/>
    </source>
</evidence>
<dbReference type="PATRIC" id="fig|505341.3.peg.1272"/>
<keyword evidence="6" id="KW-0812">Transmembrane</keyword>
<keyword evidence="6" id="KW-1133">Transmembrane helix</keyword>
<dbReference type="EMBL" id="JTJL01000027">
    <property type="protein sequence ID" value="OBW94283.1"/>
    <property type="molecule type" value="Genomic_DNA"/>
</dbReference>
<evidence type="ECO:0000256" key="1">
    <source>
        <dbReference type="ARBA" id="ARBA00003416"/>
    </source>
</evidence>
<evidence type="ECO:0000313" key="8">
    <source>
        <dbReference type="Proteomes" id="UP000092649"/>
    </source>
</evidence>
<comment type="function">
    <text evidence="1">Involved in DNA recombination.</text>
</comment>
<feature type="transmembrane region" description="Helical" evidence="6">
    <location>
        <begin position="6"/>
        <end position="24"/>
    </location>
</feature>
<evidence type="ECO:0000313" key="7">
    <source>
        <dbReference type="EMBL" id="OBW94283.1"/>
    </source>
</evidence>
<keyword evidence="6" id="KW-0472">Membrane</keyword>
<evidence type="ECO:0000256" key="5">
    <source>
        <dbReference type="SAM" id="Coils"/>
    </source>
</evidence>
<dbReference type="OrthoDB" id="9765111at2"/>
<comment type="caution">
    <text evidence="7">The sequence shown here is derived from an EMBL/GenBank/DDBJ whole genome shotgun (WGS) entry which is preliminary data.</text>
</comment>
<keyword evidence="8" id="KW-1185">Reference proteome</keyword>
<keyword evidence="3 5" id="KW-0175">Coiled coil</keyword>